<dbReference type="GO" id="GO:0071897">
    <property type="term" value="P:DNA biosynthetic process"/>
    <property type="evidence" value="ECO:0007669"/>
    <property type="project" value="UniProtKB-ARBA"/>
</dbReference>
<name>A0AAW0TT40_SCYPA</name>
<comment type="caution">
    <text evidence="2">The sequence shown here is derived from an EMBL/GenBank/DDBJ whole genome shotgun (WGS) entry which is preliminary data.</text>
</comment>
<dbReference type="InterPro" id="IPR000477">
    <property type="entry name" value="RT_dom"/>
</dbReference>
<dbReference type="PANTHER" id="PTHR19446">
    <property type="entry name" value="REVERSE TRANSCRIPTASES"/>
    <property type="match status" value="1"/>
</dbReference>
<evidence type="ECO:0000313" key="3">
    <source>
        <dbReference type="Proteomes" id="UP001487740"/>
    </source>
</evidence>
<proteinExistence type="predicted"/>
<dbReference type="AlphaFoldDB" id="A0AAW0TT40"/>
<dbReference type="Pfam" id="PF00078">
    <property type="entry name" value="RVT_1"/>
    <property type="match status" value="1"/>
</dbReference>
<keyword evidence="3" id="KW-1185">Reference proteome</keyword>
<evidence type="ECO:0000313" key="2">
    <source>
        <dbReference type="EMBL" id="KAK8390865.1"/>
    </source>
</evidence>
<organism evidence="2 3">
    <name type="scientific">Scylla paramamosain</name>
    <name type="common">Mud crab</name>
    <dbReference type="NCBI Taxonomy" id="85552"/>
    <lineage>
        <taxon>Eukaryota</taxon>
        <taxon>Metazoa</taxon>
        <taxon>Ecdysozoa</taxon>
        <taxon>Arthropoda</taxon>
        <taxon>Crustacea</taxon>
        <taxon>Multicrustacea</taxon>
        <taxon>Malacostraca</taxon>
        <taxon>Eumalacostraca</taxon>
        <taxon>Eucarida</taxon>
        <taxon>Decapoda</taxon>
        <taxon>Pleocyemata</taxon>
        <taxon>Brachyura</taxon>
        <taxon>Eubrachyura</taxon>
        <taxon>Portunoidea</taxon>
        <taxon>Portunidae</taxon>
        <taxon>Portuninae</taxon>
        <taxon>Scylla</taxon>
    </lineage>
</organism>
<reference evidence="2 3" key="1">
    <citation type="submission" date="2023-03" db="EMBL/GenBank/DDBJ databases">
        <title>High-quality genome of Scylla paramamosain provides insights in environmental adaptation.</title>
        <authorList>
            <person name="Zhang L."/>
        </authorList>
    </citation>
    <scope>NUCLEOTIDE SEQUENCE [LARGE SCALE GENOMIC DNA]</scope>
    <source>
        <strain evidence="2">LZ_2023a</strain>
        <tissue evidence="2">Muscle</tissue>
    </source>
</reference>
<accession>A0AAW0TT40</accession>
<gene>
    <name evidence="2" type="ORF">O3P69_016917</name>
</gene>
<dbReference type="Proteomes" id="UP001487740">
    <property type="component" value="Unassembled WGS sequence"/>
</dbReference>
<dbReference type="SUPFAM" id="SSF56672">
    <property type="entry name" value="DNA/RNA polymerases"/>
    <property type="match status" value="1"/>
</dbReference>
<feature type="domain" description="Reverse transcriptase" evidence="1">
    <location>
        <begin position="103"/>
        <end position="212"/>
    </location>
</feature>
<sequence length="227" mass="25107">MNQKKPTNCYLSNITVHSAPFSHTKLSTTHKNFFADNTLHPKITDITITVENIEKTIKELKPNSAAGPDGVSAILLLKYSKALGQPLCKLWQCSLNSGIITQQLKSAINNQHGFRKGRSCLSKFLAYHDWVLHNLAEGINVDVVFLDFAKTFDKVYHGILLHKMSCLGIGGKLGVWTHAILTVNGHKSEEALVSSGVPQGFVLGTLLFLIHLGDQQKSDKHIPLLFR</sequence>
<dbReference type="InterPro" id="IPR043502">
    <property type="entry name" value="DNA/RNA_pol_sf"/>
</dbReference>
<dbReference type="EMBL" id="JARAKH010000024">
    <property type="protein sequence ID" value="KAK8390865.1"/>
    <property type="molecule type" value="Genomic_DNA"/>
</dbReference>
<protein>
    <recommendedName>
        <fullName evidence="1">Reverse transcriptase domain-containing protein</fullName>
    </recommendedName>
</protein>
<evidence type="ECO:0000259" key="1">
    <source>
        <dbReference type="Pfam" id="PF00078"/>
    </source>
</evidence>